<sequence>MGLPAVSKKQVKKEKKLGVLNGKIEKKGKEKGSITKGIEEVKNKFNQDKKKQIKQEPGSPNAAPSKQPKFAKSIKQEPGSPNKKVKTEAAGVPNSNNTNGTSVSKFEKKKNFKVNKAKNANKNSEAVTKVSASPNAGKKTRRGKKKGSKAETPVNGSPAVKGPQKPKEPLTKEQEEKILQRRKEKIEAWQNTIDLILSQKKIPKDEADLIRRSKKYDKLPLWKKNYVTWVKTEPMYKNEKFGPLIKKVYKVLKGAERKAARTKKKTKQSVPEQPQLKAAIERCVQLTSEGTDVSATKPVGKKNAAKQKKISQEDSKQDIKKLTESIGKKKKGKPQGKKKQ</sequence>
<feature type="region of interest" description="Disordered" evidence="1">
    <location>
        <begin position="24"/>
        <end position="176"/>
    </location>
</feature>
<dbReference type="AlphaFoldDB" id="A0A9P0A570"/>
<name>A0A9P0A570_BEMTA</name>
<proteinExistence type="predicted"/>
<dbReference type="KEGG" id="btab:109031161"/>
<feature type="compositionally biased region" description="Basic and acidic residues" evidence="1">
    <location>
        <begin position="165"/>
        <end position="176"/>
    </location>
</feature>
<feature type="compositionally biased region" description="Basic residues" evidence="1">
    <location>
        <begin position="299"/>
        <end position="309"/>
    </location>
</feature>
<feature type="compositionally biased region" description="Low complexity" evidence="1">
    <location>
        <begin position="117"/>
        <end position="127"/>
    </location>
</feature>
<evidence type="ECO:0000256" key="1">
    <source>
        <dbReference type="SAM" id="MobiDB-lite"/>
    </source>
</evidence>
<feature type="compositionally biased region" description="Basic residues" evidence="1">
    <location>
        <begin position="138"/>
        <end position="147"/>
    </location>
</feature>
<organism evidence="2 3">
    <name type="scientific">Bemisia tabaci</name>
    <name type="common">Sweetpotato whitefly</name>
    <name type="synonym">Aleurodes tabaci</name>
    <dbReference type="NCBI Taxonomy" id="7038"/>
    <lineage>
        <taxon>Eukaryota</taxon>
        <taxon>Metazoa</taxon>
        <taxon>Ecdysozoa</taxon>
        <taxon>Arthropoda</taxon>
        <taxon>Hexapoda</taxon>
        <taxon>Insecta</taxon>
        <taxon>Pterygota</taxon>
        <taxon>Neoptera</taxon>
        <taxon>Paraneoptera</taxon>
        <taxon>Hemiptera</taxon>
        <taxon>Sternorrhyncha</taxon>
        <taxon>Aleyrodoidea</taxon>
        <taxon>Aleyrodidae</taxon>
        <taxon>Aleyrodinae</taxon>
        <taxon>Bemisia</taxon>
    </lineage>
</organism>
<feature type="compositionally biased region" description="Basic residues" evidence="1">
    <location>
        <begin position="328"/>
        <end position="340"/>
    </location>
</feature>
<dbReference type="Proteomes" id="UP001152759">
    <property type="component" value="Chromosome 3"/>
</dbReference>
<feature type="compositionally biased region" description="Basic residues" evidence="1">
    <location>
        <begin position="107"/>
        <end position="116"/>
    </location>
</feature>
<feature type="compositionally biased region" description="Basic and acidic residues" evidence="1">
    <location>
        <begin position="310"/>
        <end position="327"/>
    </location>
</feature>
<reference evidence="2" key="1">
    <citation type="submission" date="2021-12" db="EMBL/GenBank/DDBJ databases">
        <authorList>
            <person name="King R."/>
        </authorList>
    </citation>
    <scope>NUCLEOTIDE SEQUENCE</scope>
</reference>
<feature type="region of interest" description="Disordered" evidence="1">
    <location>
        <begin position="291"/>
        <end position="340"/>
    </location>
</feature>
<evidence type="ECO:0000313" key="3">
    <source>
        <dbReference type="Proteomes" id="UP001152759"/>
    </source>
</evidence>
<protein>
    <submittedName>
        <fullName evidence="2">Uncharacterized protein</fullName>
    </submittedName>
</protein>
<evidence type="ECO:0000313" key="2">
    <source>
        <dbReference type="EMBL" id="CAH0386676.1"/>
    </source>
</evidence>
<accession>A0A9P0A570</accession>
<feature type="compositionally biased region" description="Basic and acidic residues" evidence="1">
    <location>
        <begin position="24"/>
        <end position="54"/>
    </location>
</feature>
<gene>
    <name evidence="2" type="ORF">BEMITA_LOCUS5761</name>
</gene>
<dbReference type="EMBL" id="OU963864">
    <property type="protein sequence ID" value="CAH0386676.1"/>
    <property type="molecule type" value="Genomic_DNA"/>
</dbReference>
<keyword evidence="3" id="KW-1185">Reference proteome</keyword>